<comment type="caution">
    <text evidence="5">The sequence shown here is derived from an EMBL/GenBank/DDBJ whole genome shotgun (WGS) entry which is preliminary data.</text>
</comment>
<dbReference type="GO" id="GO:0016620">
    <property type="term" value="F:oxidoreductase activity, acting on the aldehyde or oxo group of donors, NAD or NADP as acceptor"/>
    <property type="evidence" value="ECO:0007669"/>
    <property type="project" value="InterPro"/>
</dbReference>
<dbReference type="OrthoDB" id="310895at2759"/>
<name>A0A2P4T8X4_BAMTH</name>
<dbReference type="Gene3D" id="3.40.605.10">
    <property type="entry name" value="Aldehyde Dehydrogenase, Chain A, domain 1"/>
    <property type="match status" value="2"/>
</dbReference>
<dbReference type="InterPro" id="IPR029510">
    <property type="entry name" value="Ald_DH_CS_GLU"/>
</dbReference>
<proteinExistence type="inferred from homology"/>
<evidence type="ECO:0000259" key="4">
    <source>
        <dbReference type="Pfam" id="PF00171"/>
    </source>
</evidence>
<dbReference type="PANTHER" id="PTHR11699">
    <property type="entry name" value="ALDEHYDE DEHYDROGENASE-RELATED"/>
    <property type="match status" value="1"/>
</dbReference>
<evidence type="ECO:0000256" key="3">
    <source>
        <dbReference type="RuleBase" id="RU003345"/>
    </source>
</evidence>
<dbReference type="EMBL" id="PPHD01004895">
    <property type="protein sequence ID" value="POI32816.1"/>
    <property type="molecule type" value="Genomic_DNA"/>
</dbReference>
<dbReference type="AlphaFoldDB" id="A0A2P4T8X4"/>
<dbReference type="FunFam" id="3.40.309.10:FF:000019">
    <property type="entry name" value="4-trimethylaminobutyraldehyde dehydrogenase isoform X1"/>
    <property type="match status" value="1"/>
</dbReference>
<dbReference type="PROSITE" id="PS00070">
    <property type="entry name" value="ALDEHYDE_DEHYDR_CYS"/>
    <property type="match status" value="1"/>
</dbReference>
<comment type="similarity">
    <text evidence="3">Belongs to the aldehyde dehydrogenase family.</text>
</comment>
<dbReference type="InterPro" id="IPR016163">
    <property type="entry name" value="Ald_DH_C"/>
</dbReference>
<dbReference type="Proteomes" id="UP000237246">
    <property type="component" value="Unassembled WGS sequence"/>
</dbReference>
<dbReference type="InterPro" id="IPR016162">
    <property type="entry name" value="Ald_DH_N"/>
</dbReference>
<evidence type="ECO:0000313" key="6">
    <source>
        <dbReference type="Proteomes" id="UP000237246"/>
    </source>
</evidence>
<dbReference type="Gene3D" id="3.40.309.10">
    <property type="entry name" value="Aldehyde Dehydrogenase, Chain A, domain 2"/>
    <property type="match status" value="1"/>
</dbReference>
<evidence type="ECO:0000256" key="1">
    <source>
        <dbReference type="ARBA" id="ARBA00023002"/>
    </source>
</evidence>
<dbReference type="InterPro" id="IPR015590">
    <property type="entry name" value="Aldehyde_DH_dom"/>
</dbReference>
<keyword evidence="6" id="KW-1185">Reference proteome</keyword>
<dbReference type="PROSITE" id="PS00687">
    <property type="entry name" value="ALDEHYDE_DEHYDR_GLU"/>
    <property type="match status" value="1"/>
</dbReference>
<dbReference type="Pfam" id="PF00171">
    <property type="entry name" value="Aldedh"/>
    <property type="match status" value="2"/>
</dbReference>
<dbReference type="SUPFAM" id="SSF53720">
    <property type="entry name" value="ALDH-like"/>
    <property type="match status" value="1"/>
</dbReference>
<dbReference type="InterPro" id="IPR016160">
    <property type="entry name" value="Ald_DH_CS_CYS"/>
</dbReference>
<protein>
    <recommendedName>
        <fullName evidence="4">Aldehyde dehydrogenase domain-containing protein</fullName>
    </recommendedName>
</protein>
<evidence type="ECO:0000313" key="5">
    <source>
        <dbReference type="EMBL" id="POI32816.1"/>
    </source>
</evidence>
<keyword evidence="1 3" id="KW-0560">Oxidoreductase</keyword>
<feature type="active site" evidence="2">
    <location>
        <position position="174"/>
    </location>
</feature>
<organism evidence="5 6">
    <name type="scientific">Bambusicola thoracicus</name>
    <name type="common">Chinese bamboo-partridge</name>
    <name type="synonym">Perdix thoracica</name>
    <dbReference type="NCBI Taxonomy" id="9083"/>
    <lineage>
        <taxon>Eukaryota</taxon>
        <taxon>Metazoa</taxon>
        <taxon>Chordata</taxon>
        <taxon>Craniata</taxon>
        <taxon>Vertebrata</taxon>
        <taxon>Euteleostomi</taxon>
        <taxon>Archelosauria</taxon>
        <taxon>Archosauria</taxon>
        <taxon>Dinosauria</taxon>
        <taxon>Saurischia</taxon>
        <taxon>Theropoda</taxon>
        <taxon>Coelurosauria</taxon>
        <taxon>Aves</taxon>
        <taxon>Neognathae</taxon>
        <taxon>Galloanserae</taxon>
        <taxon>Galliformes</taxon>
        <taxon>Phasianidae</taxon>
        <taxon>Perdicinae</taxon>
        <taxon>Bambusicola</taxon>
    </lineage>
</organism>
<feature type="domain" description="Aldehyde dehydrogenase" evidence="4">
    <location>
        <begin position="160"/>
        <end position="403"/>
    </location>
</feature>
<reference evidence="5 6" key="1">
    <citation type="submission" date="2018-01" db="EMBL/GenBank/DDBJ databases">
        <title>Comparison of the Chinese Bamboo Partridge and Red Junglefowl genome sequences highlights the importance of demography in genome evolution.</title>
        <authorList>
            <person name="Tiley G.P."/>
            <person name="Kimball R.T."/>
            <person name="Braun E.L."/>
            <person name="Burleigh J.G."/>
        </authorList>
    </citation>
    <scope>NUCLEOTIDE SEQUENCE [LARGE SCALE GENOMIC DNA]</scope>
    <source>
        <strain evidence="5">RTK389</strain>
        <tissue evidence="5">Blood</tissue>
    </source>
</reference>
<sequence>MVLAFLLPRLRRLQPGLAMSTATGTFSLQQPLNYRAGGRVQPVDGGQTEDVYEPATGRVITKLLCSGEKEVDLAVQSAKAAFQTWSCTSGMERCRVLLEAARLIRERRDEIATLETINNGKSIFEARVDIDISWQCLEYYAGLAGSLAGENLISLLFVLIMEMAAKGIKPVTLELGGKSPLIIFSDCSLENAVNGALMANFLTQGEVCCNGTRVFVERKILDTFTKEVVKRTQKIKIGDPLQEDTRMGALINRPHLERVQRFIKQAKEQGAQVLCGGDLYVPDDPKLKNGFYMQPCVLGNCRDDMTCVQEEIFGPVMSILPFDTEEEVVERANNTKFGLAGGVFTRDIQKAHRVVAALKAGMCFINNYNVSPVELPFGGYKSSGFGRENGRAAIEYYSQLKTVCVEMGDVESVF</sequence>
<accession>A0A2P4T8X4</accession>
<gene>
    <name evidence="5" type="ORF">CIB84_003431</name>
</gene>
<evidence type="ECO:0000256" key="2">
    <source>
        <dbReference type="PROSITE-ProRule" id="PRU10007"/>
    </source>
</evidence>
<feature type="domain" description="Aldehyde dehydrogenase" evidence="4">
    <location>
        <begin position="47"/>
        <end position="152"/>
    </location>
</feature>
<dbReference type="InterPro" id="IPR016161">
    <property type="entry name" value="Ald_DH/histidinol_DH"/>
</dbReference>